<gene>
    <name evidence="10" type="ORF">IPH26_10540</name>
</gene>
<evidence type="ECO:0000256" key="3">
    <source>
        <dbReference type="ARBA" id="ARBA00022553"/>
    </source>
</evidence>
<dbReference type="PROSITE" id="PS50109">
    <property type="entry name" value="HIS_KIN"/>
    <property type="match status" value="1"/>
</dbReference>
<evidence type="ECO:0000259" key="9">
    <source>
        <dbReference type="PROSITE" id="PS50110"/>
    </source>
</evidence>
<evidence type="ECO:0000256" key="7">
    <source>
        <dbReference type="SAM" id="Phobius"/>
    </source>
</evidence>
<dbReference type="Gene3D" id="1.10.287.130">
    <property type="match status" value="1"/>
</dbReference>
<dbReference type="GO" id="GO:0009927">
    <property type="term" value="F:histidine phosphotransfer kinase activity"/>
    <property type="evidence" value="ECO:0007669"/>
    <property type="project" value="TreeGrafter"/>
</dbReference>
<dbReference type="InterPro" id="IPR003594">
    <property type="entry name" value="HATPase_dom"/>
</dbReference>
<protein>
    <recommendedName>
        <fullName evidence="2">histidine kinase</fullName>
        <ecNumber evidence="2">2.7.13.3</ecNumber>
    </recommendedName>
</protein>
<dbReference type="SUPFAM" id="SSF55874">
    <property type="entry name" value="ATPase domain of HSP90 chaperone/DNA topoisomerase II/histidine kinase"/>
    <property type="match status" value="1"/>
</dbReference>
<dbReference type="PRINTS" id="PR00344">
    <property type="entry name" value="BCTRLSENSOR"/>
</dbReference>
<dbReference type="PANTHER" id="PTHR43047">
    <property type="entry name" value="TWO-COMPONENT HISTIDINE PROTEIN KINASE"/>
    <property type="match status" value="1"/>
</dbReference>
<dbReference type="AlphaFoldDB" id="A0A9D7DYS5"/>
<sequence length="599" mass="66185">MPRLPKRRSGTDFTPLQSRIMSDRLRALSEQVVAVSLVSPLGLGCAAYAMLGVVPRERVILWLIIAGLAHATAIALGLIYLRRPRSPAENGRWIHLFTVRALLTGASWGASTVIMWPTDRFEYQAVLVMFLVGFSTISTLTNSALRRCVVASALGTWVPAIWRMATSSDPLHQTIAIMLLTFTVIILASMLRFSRQLLEATRWRFENAELAENLQIEQSRVDAANRSKSRFLAAASHDLRQPVHALGFFLQTLRLTAERPQPERAKLIEVARQAQGTLNGLTGLLDTLLDFSRLEAGTVPADLQPIPIKPVLVTLAQQFTERARRKGLKLRVRPCVLSVRSNPVGLQRILGNLVENAIRYSDRGGVLVGCRTRGNQLLIQVWDTGQGIPPDELDEIFEEFYQVNAPPPKPGSEHGLGLGLSIVKQLADLLGHQVTVYSRVGKGSRFTVTVQLCDSEVENPTLGPLTLSAFSPAVAGYLLVIDDDDDSLDSQRELLEQVGYRVLIARSADEALAFAPVKSKQIAAIIADYRLAHNRTGIEAIELISRGHGRPIPAMIVTGDTDPERIEQLSHCGYPVEHKPLAPRTFLRKVRQLVNRPRE</sequence>
<feature type="modified residue" description="4-aspartylphosphate" evidence="6">
    <location>
        <position position="528"/>
    </location>
</feature>
<organism evidence="10 11">
    <name type="scientific">Candidatus Methylophosphatis roskildensis</name>
    <dbReference type="NCBI Taxonomy" id="2899263"/>
    <lineage>
        <taxon>Bacteria</taxon>
        <taxon>Pseudomonadati</taxon>
        <taxon>Pseudomonadota</taxon>
        <taxon>Betaproteobacteria</taxon>
        <taxon>Nitrosomonadales</taxon>
        <taxon>Sterolibacteriaceae</taxon>
        <taxon>Candidatus Methylophosphatis</taxon>
    </lineage>
</organism>
<keyword evidence="7" id="KW-1133">Transmembrane helix</keyword>
<dbReference type="SMART" id="SM00387">
    <property type="entry name" value="HATPase_c"/>
    <property type="match status" value="1"/>
</dbReference>
<dbReference type="InterPro" id="IPR004358">
    <property type="entry name" value="Sig_transdc_His_kin-like_C"/>
</dbReference>
<dbReference type="EC" id="2.7.13.3" evidence="2"/>
<feature type="domain" description="Histidine kinase" evidence="8">
    <location>
        <begin position="234"/>
        <end position="454"/>
    </location>
</feature>
<evidence type="ECO:0000259" key="8">
    <source>
        <dbReference type="PROSITE" id="PS50109"/>
    </source>
</evidence>
<proteinExistence type="predicted"/>
<evidence type="ECO:0000256" key="5">
    <source>
        <dbReference type="ARBA" id="ARBA00022777"/>
    </source>
</evidence>
<dbReference type="SMART" id="SM00448">
    <property type="entry name" value="REC"/>
    <property type="match status" value="1"/>
</dbReference>
<dbReference type="PROSITE" id="PS50110">
    <property type="entry name" value="RESPONSE_REGULATORY"/>
    <property type="match status" value="1"/>
</dbReference>
<comment type="catalytic activity">
    <reaction evidence="1">
        <text>ATP + protein L-histidine = ADP + protein N-phospho-L-histidine.</text>
        <dbReference type="EC" id="2.7.13.3"/>
    </reaction>
</comment>
<dbReference type="InterPro" id="IPR036890">
    <property type="entry name" value="HATPase_C_sf"/>
</dbReference>
<comment type="caution">
    <text evidence="10">The sequence shown here is derived from an EMBL/GenBank/DDBJ whole genome shotgun (WGS) entry which is preliminary data.</text>
</comment>
<dbReference type="PANTHER" id="PTHR43047:SF9">
    <property type="entry name" value="HISTIDINE KINASE"/>
    <property type="match status" value="1"/>
</dbReference>
<dbReference type="Pfam" id="PF02518">
    <property type="entry name" value="HATPase_c"/>
    <property type="match status" value="1"/>
</dbReference>
<dbReference type="Proteomes" id="UP000807785">
    <property type="component" value="Unassembled WGS sequence"/>
</dbReference>
<evidence type="ECO:0000313" key="10">
    <source>
        <dbReference type="EMBL" id="MBK6973350.1"/>
    </source>
</evidence>
<feature type="transmembrane region" description="Helical" evidence="7">
    <location>
        <begin position="32"/>
        <end position="53"/>
    </location>
</feature>
<dbReference type="Gene3D" id="3.30.565.10">
    <property type="entry name" value="Histidine kinase-like ATPase, C-terminal domain"/>
    <property type="match status" value="1"/>
</dbReference>
<feature type="domain" description="Response regulatory" evidence="9">
    <location>
        <begin position="477"/>
        <end position="594"/>
    </location>
</feature>
<dbReference type="Gene3D" id="3.40.50.2300">
    <property type="match status" value="1"/>
</dbReference>
<dbReference type="InterPro" id="IPR001789">
    <property type="entry name" value="Sig_transdc_resp-reg_receiver"/>
</dbReference>
<feature type="transmembrane region" description="Helical" evidence="7">
    <location>
        <begin position="171"/>
        <end position="193"/>
    </location>
</feature>
<keyword evidence="4" id="KW-0808">Transferase</keyword>
<evidence type="ECO:0000256" key="6">
    <source>
        <dbReference type="PROSITE-ProRule" id="PRU00169"/>
    </source>
</evidence>
<dbReference type="InterPro" id="IPR003661">
    <property type="entry name" value="HisK_dim/P_dom"/>
</dbReference>
<dbReference type="Pfam" id="PF00512">
    <property type="entry name" value="HisKA"/>
    <property type="match status" value="1"/>
</dbReference>
<evidence type="ECO:0000313" key="11">
    <source>
        <dbReference type="Proteomes" id="UP000807785"/>
    </source>
</evidence>
<dbReference type="GO" id="GO:0000155">
    <property type="term" value="F:phosphorelay sensor kinase activity"/>
    <property type="evidence" value="ECO:0007669"/>
    <property type="project" value="InterPro"/>
</dbReference>
<evidence type="ECO:0000256" key="4">
    <source>
        <dbReference type="ARBA" id="ARBA00022679"/>
    </source>
</evidence>
<dbReference type="EMBL" id="JADJEV010000003">
    <property type="protein sequence ID" value="MBK6973350.1"/>
    <property type="molecule type" value="Genomic_DNA"/>
</dbReference>
<name>A0A9D7DYS5_9PROT</name>
<dbReference type="GO" id="GO:0005886">
    <property type="term" value="C:plasma membrane"/>
    <property type="evidence" value="ECO:0007669"/>
    <property type="project" value="TreeGrafter"/>
</dbReference>
<keyword evidence="5" id="KW-0418">Kinase</keyword>
<dbReference type="CDD" id="cd00082">
    <property type="entry name" value="HisKA"/>
    <property type="match status" value="1"/>
</dbReference>
<evidence type="ECO:0000256" key="1">
    <source>
        <dbReference type="ARBA" id="ARBA00000085"/>
    </source>
</evidence>
<dbReference type="InterPro" id="IPR011006">
    <property type="entry name" value="CheY-like_superfamily"/>
</dbReference>
<dbReference type="CDD" id="cd00156">
    <property type="entry name" value="REC"/>
    <property type="match status" value="1"/>
</dbReference>
<dbReference type="SMART" id="SM00388">
    <property type="entry name" value="HisKA"/>
    <property type="match status" value="1"/>
</dbReference>
<dbReference type="SUPFAM" id="SSF47384">
    <property type="entry name" value="Homodimeric domain of signal transducing histidine kinase"/>
    <property type="match status" value="1"/>
</dbReference>
<feature type="transmembrane region" description="Helical" evidence="7">
    <location>
        <begin position="59"/>
        <end position="81"/>
    </location>
</feature>
<feature type="transmembrane region" description="Helical" evidence="7">
    <location>
        <begin position="93"/>
        <end position="117"/>
    </location>
</feature>
<evidence type="ECO:0000256" key="2">
    <source>
        <dbReference type="ARBA" id="ARBA00012438"/>
    </source>
</evidence>
<keyword evidence="7" id="KW-0812">Transmembrane</keyword>
<dbReference type="Pfam" id="PF00072">
    <property type="entry name" value="Response_reg"/>
    <property type="match status" value="1"/>
</dbReference>
<dbReference type="SUPFAM" id="SSF52172">
    <property type="entry name" value="CheY-like"/>
    <property type="match status" value="1"/>
</dbReference>
<feature type="transmembrane region" description="Helical" evidence="7">
    <location>
        <begin position="123"/>
        <end position="141"/>
    </location>
</feature>
<keyword evidence="7" id="KW-0472">Membrane</keyword>
<accession>A0A9D7DYS5</accession>
<reference evidence="10" key="1">
    <citation type="submission" date="2020-10" db="EMBL/GenBank/DDBJ databases">
        <title>Connecting structure to function with the recovery of over 1000 high-quality activated sludge metagenome-assembled genomes encoding full-length rRNA genes using long-read sequencing.</title>
        <authorList>
            <person name="Singleton C.M."/>
            <person name="Petriglieri F."/>
            <person name="Kristensen J.M."/>
            <person name="Kirkegaard R.H."/>
            <person name="Michaelsen T.Y."/>
            <person name="Andersen M.H."/>
            <person name="Karst S.M."/>
            <person name="Dueholm M.S."/>
            <person name="Nielsen P.H."/>
            <person name="Albertsen M."/>
        </authorList>
    </citation>
    <scope>NUCLEOTIDE SEQUENCE</scope>
    <source>
        <strain evidence="10">Bjer_18-Q3-R1-45_BAT3C.347</strain>
    </source>
</reference>
<dbReference type="InterPro" id="IPR005467">
    <property type="entry name" value="His_kinase_dom"/>
</dbReference>
<dbReference type="InterPro" id="IPR036097">
    <property type="entry name" value="HisK_dim/P_sf"/>
</dbReference>
<keyword evidence="3 6" id="KW-0597">Phosphoprotein</keyword>
<dbReference type="FunFam" id="3.30.565.10:FF:000049">
    <property type="entry name" value="Two-component sensor histidine kinase"/>
    <property type="match status" value="1"/>
</dbReference>